<gene>
    <name evidence="3" type="ORF">C0601_07430</name>
</gene>
<dbReference type="PANTHER" id="PTHR43021">
    <property type="entry name" value="NA(+)/H(+) ANTIPORTER-RELATED"/>
    <property type="match status" value="1"/>
</dbReference>
<feature type="transmembrane region" description="Helical" evidence="1">
    <location>
        <begin position="20"/>
        <end position="40"/>
    </location>
</feature>
<feature type="transmembrane region" description="Helical" evidence="1">
    <location>
        <begin position="52"/>
        <end position="77"/>
    </location>
</feature>
<feature type="transmembrane region" description="Helical" evidence="1">
    <location>
        <begin position="89"/>
        <end position="110"/>
    </location>
</feature>
<accession>A0A2N5ZG12</accession>
<feature type="transmembrane region" description="Helical" evidence="1">
    <location>
        <begin position="200"/>
        <end position="217"/>
    </location>
</feature>
<dbReference type="Proteomes" id="UP000234857">
    <property type="component" value="Unassembled WGS sequence"/>
</dbReference>
<dbReference type="SUPFAM" id="SSF55804">
    <property type="entry name" value="Phoshotransferase/anion transport protein"/>
    <property type="match status" value="1"/>
</dbReference>
<keyword evidence="1" id="KW-0812">Transmembrane</keyword>
<evidence type="ECO:0000313" key="3">
    <source>
        <dbReference type="EMBL" id="PLX17579.1"/>
    </source>
</evidence>
<dbReference type="Pfam" id="PF00359">
    <property type="entry name" value="PTS_EIIA_2"/>
    <property type="match status" value="1"/>
</dbReference>
<feature type="transmembrane region" description="Helical" evidence="1">
    <location>
        <begin position="147"/>
        <end position="165"/>
    </location>
</feature>
<dbReference type="PANTHER" id="PTHR43021:SF2">
    <property type="entry name" value="CATION_H+ EXCHANGER DOMAIN-CONTAINING PROTEIN"/>
    <property type="match status" value="1"/>
</dbReference>
<dbReference type="Gene3D" id="3.40.930.10">
    <property type="entry name" value="Mannitol-specific EII, Chain A"/>
    <property type="match status" value="1"/>
</dbReference>
<evidence type="ECO:0000313" key="4">
    <source>
        <dbReference type="Proteomes" id="UP000234857"/>
    </source>
</evidence>
<keyword evidence="1" id="KW-0472">Membrane</keyword>
<evidence type="ECO:0000256" key="1">
    <source>
        <dbReference type="SAM" id="Phobius"/>
    </source>
</evidence>
<feature type="domain" description="PTS EIIA type-2" evidence="2">
    <location>
        <begin position="333"/>
        <end position="478"/>
    </location>
</feature>
<proteinExistence type="predicted"/>
<dbReference type="AlphaFoldDB" id="A0A2N5ZG12"/>
<feature type="transmembrane region" description="Helical" evidence="1">
    <location>
        <begin position="223"/>
        <end position="248"/>
    </location>
</feature>
<sequence length="478" mass="52354">MTWGIISIGFAILPSFSKSISMLIGAIGIATAPGLIFILMNKLKIEGKLKNTLANVVVLDNVIEVAFFSVFLSLSIAFRHGETLDISELVVSLIYQIGGALLLGVILFFIMKFMVAKVLPQDDMEDRSAHGFLASILSEHPTPSIEMLLIIVGVVSVGTAVALYFEFPFLIALVLAGLLVSNLHSHVIFDSLKIGEIMPLFNLVFFALIGASVKLNTFTKESIFLVIFYILLRSLGKIGGSTIGCYITDQDPKIKACLPNLMLPQAGVAAVETFLAANLIGGEKGTIIYNTIIPAIIFFEIAGAFLSEKTLIRWKTWTAGEKEALKDKTTSNDLKTSEFLDDRVLKISGNTMEEVIHNIALKIAEDNGIDDITSIIHPLMEREKLASTAVGGKVAFQHLRTTLVDDVKAICGILQTPVDWKAPDRKEVEVIFLIMTPVKYPEQHLKALRSIAHLLSKGDFREKAQKALDDNIKLSELL</sequence>
<keyword evidence="1" id="KW-1133">Transmembrane helix</keyword>
<dbReference type="EMBL" id="PKTG01000085">
    <property type="protein sequence ID" value="PLX17579.1"/>
    <property type="molecule type" value="Genomic_DNA"/>
</dbReference>
<dbReference type="PROSITE" id="PS51094">
    <property type="entry name" value="PTS_EIIA_TYPE_2"/>
    <property type="match status" value="1"/>
</dbReference>
<name>A0A2N5ZG12_MUIH1</name>
<reference evidence="3 4" key="1">
    <citation type="submission" date="2017-11" db="EMBL/GenBank/DDBJ databases">
        <title>Genome-resolved metagenomics identifies genetic mobility, metabolic interactions, and unexpected diversity in perchlorate-reducing communities.</title>
        <authorList>
            <person name="Barnum T.P."/>
            <person name="Figueroa I.A."/>
            <person name="Carlstrom C.I."/>
            <person name="Lucas L.N."/>
            <person name="Engelbrektson A.L."/>
            <person name="Coates J.D."/>
        </authorList>
    </citation>
    <scope>NUCLEOTIDE SEQUENCE [LARGE SCALE GENOMIC DNA]</scope>
    <source>
        <strain evidence="3">BM706</strain>
    </source>
</reference>
<comment type="caution">
    <text evidence="3">The sequence shown here is derived from an EMBL/GenBank/DDBJ whole genome shotgun (WGS) entry which is preliminary data.</text>
</comment>
<dbReference type="InterPro" id="IPR002178">
    <property type="entry name" value="PTS_EIIA_type-2_dom"/>
</dbReference>
<dbReference type="InterPro" id="IPR016152">
    <property type="entry name" value="PTrfase/Anion_transptr"/>
</dbReference>
<feature type="transmembrane region" description="Helical" evidence="1">
    <location>
        <begin position="287"/>
        <end position="306"/>
    </location>
</feature>
<protein>
    <recommendedName>
        <fullName evidence="2">PTS EIIA type-2 domain-containing protein</fullName>
    </recommendedName>
</protein>
<organism evidence="3 4">
    <name type="scientific">Muiribacterium halophilum</name>
    <dbReference type="NCBI Taxonomy" id="2053465"/>
    <lineage>
        <taxon>Bacteria</taxon>
        <taxon>Candidatus Muiribacteriota</taxon>
        <taxon>Candidatus Muiribacteriia</taxon>
        <taxon>Candidatus Muiribacteriales</taxon>
        <taxon>Candidatus Muiribacteriaceae</taxon>
        <taxon>Candidatus Muiribacterium</taxon>
    </lineage>
</organism>
<evidence type="ECO:0000259" key="2">
    <source>
        <dbReference type="PROSITE" id="PS51094"/>
    </source>
</evidence>